<protein>
    <submittedName>
        <fullName evidence="1">Uncharacterized protein</fullName>
    </submittedName>
</protein>
<keyword evidence="2" id="KW-1185">Reference proteome</keyword>
<proteinExistence type="predicted"/>
<comment type="caution">
    <text evidence="1">The sequence shown here is derived from an EMBL/GenBank/DDBJ whole genome shotgun (WGS) entry which is preliminary data.</text>
</comment>
<dbReference type="Proteomes" id="UP000429958">
    <property type="component" value="Unassembled WGS sequence"/>
</dbReference>
<dbReference type="AlphaFoldDB" id="A0A7X2NIV5"/>
<evidence type="ECO:0000313" key="1">
    <source>
        <dbReference type="EMBL" id="MSS35717.1"/>
    </source>
</evidence>
<dbReference type="RefSeq" id="WP_154471108.1">
    <property type="nucleotide sequence ID" value="NZ_VUMD01000002.1"/>
</dbReference>
<evidence type="ECO:0000313" key="2">
    <source>
        <dbReference type="Proteomes" id="UP000429958"/>
    </source>
</evidence>
<gene>
    <name evidence="1" type="ORF">FYJ39_03755</name>
</gene>
<accession>A0A7X2NIV5</accession>
<organism evidence="1 2">
    <name type="scientific">Clostridium porci</name>
    <dbReference type="NCBI Taxonomy" id="2605778"/>
    <lineage>
        <taxon>Bacteria</taxon>
        <taxon>Bacillati</taxon>
        <taxon>Bacillota</taxon>
        <taxon>Clostridia</taxon>
        <taxon>Eubacteriales</taxon>
        <taxon>Clostridiaceae</taxon>
        <taxon>Clostridium</taxon>
    </lineage>
</organism>
<sequence length="91" mass="10951">MSEKEWIEYIIYERMELHWQELSHPKADGRQEESQMLDRVEAILKRLTKKERKTISRFFDLTTERHAKETAYLYTCGVKDGIRAMKLTNSL</sequence>
<dbReference type="EMBL" id="VUMD01000002">
    <property type="protein sequence ID" value="MSS35717.1"/>
    <property type="molecule type" value="Genomic_DNA"/>
</dbReference>
<reference evidence="1 2" key="1">
    <citation type="submission" date="2019-08" db="EMBL/GenBank/DDBJ databases">
        <title>In-depth cultivation of the pig gut microbiome towards novel bacterial diversity and tailored functional studies.</title>
        <authorList>
            <person name="Wylensek D."/>
            <person name="Hitch T.C.A."/>
            <person name="Clavel T."/>
        </authorList>
    </citation>
    <scope>NUCLEOTIDE SEQUENCE [LARGE SCALE GENOMIC DNA]</scope>
    <source>
        <strain evidence="1 2">WCA-389-WT-23D1</strain>
    </source>
</reference>
<name>A0A7X2NIV5_9CLOT</name>